<organism evidence="2">
    <name type="scientific">Arundo donax</name>
    <name type="common">Giant reed</name>
    <name type="synonym">Donax arundinaceus</name>
    <dbReference type="NCBI Taxonomy" id="35708"/>
    <lineage>
        <taxon>Eukaryota</taxon>
        <taxon>Viridiplantae</taxon>
        <taxon>Streptophyta</taxon>
        <taxon>Embryophyta</taxon>
        <taxon>Tracheophyta</taxon>
        <taxon>Spermatophyta</taxon>
        <taxon>Magnoliopsida</taxon>
        <taxon>Liliopsida</taxon>
        <taxon>Poales</taxon>
        <taxon>Poaceae</taxon>
        <taxon>PACMAD clade</taxon>
        <taxon>Arundinoideae</taxon>
        <taxon>Arundineae</taxon>
        <taxon>Arundo</taxon>
    </lineage>
</organism>
<evidence type="ECO:0000313" key="2">
    <source>
        <dbReference type="EMBL" id="JAD72073.1"/>
    </source>
</evidence>
<evidence type="ECO:0000256" key="1">
    <source>
        <dbReference type="SAM" id="MobiDB-lite"/>
    </source>
</evidence>
<name>A0A0A9CCA4_ARUDO</name>
<reference evidence="2" key="2">
    <citation type="journal article" date="2015" name="Data Brief">
        <title>Shoot transcriptome of the giant reed, Arundo donax.</title>
        <authorList>
            <person name="Barrero R.A."/>
            <person name="Guerrero F.D."/>
            <person name="Moolhuijzen P."/>
            <person name="Goolsby J.A."/>
            <person name="Tidwell J."/>
            <person name="Bellgard S.E."/>
            <person name="Bellgard M.I."/>
        </authorList>
    </citation>
    <scope>NUCLEOTIDE SEQUENCE</scope>
    <source>
        <tissue evidence="2">Shoot tissue taken approximately 20 cm above the soil surface</tissue>
    </source>
</reference>
<protein>
    <submittedName>
        <fullName evidence="2">Uncharacterized protein</fullName>
    </submittedName>
</protein>
<reference evidence="2" key="1">
    <citation type="submission" date="2014-09" db="EMBL/GenBank/DDBJ databases">
        <authorList>
            <person name="Magalhaes I.L.F."/>
            <person name="Oliveira U."/>
            <person name="Santos F.R."/>
            <person name="Vidigal T.H.D.A."/>
            <person name="Brescovit A.D."/>
            <person name="Santos A.J."/>
        </authorList>
    </citation>
    <scope>NUCLEOTIDE SEQUENCE</scope>
    <source>
        <tissue evidence="2">Shoot tissue taken approximately 20 cm above the soil surface</tissue>
    </source>
</reference>
<sequence>MPSPARLTPAAGARLHSAHLLSPLKAP</sequence>
<dbReference type="AlphaFoldDB" id="A0A0A9CCA4"/>
<accession>A0A0A9CCA4</accession>
<feature type="region of interest" description="Disordered" evidence="1">
    <location>
        <begin position="1"/>
        <end position="27"/>
    </location>
</feature>
<proteinExistence type="predicted"/>
<dbReference type="EMBL" id="GBRH01225822">
    <property type="protein sequence ID" value="JAD72073.1"/>
    <property type="molecule type" value="Transcribed_RNA"/>
</dbReference>